<dbReference type="AlphaFoldDB" id="A0AAV9A7R5"/>
<evidence type="ECO:0000313" key="3">
    <source>
        <dbReference type="Proteomes" id="UP001179952"/>
    </source>
</evidence>
<evidence type="ECO:0000256" key="1">
    <source>
        <dbReference type="SAM" id="MobiDB-lite"/>
    </source>
</evidence>
<gene>
    <name evidence="2" type="ORF">QJS04_geneDACA020313</name>
</gene>
<proteinExistence type="predicted"/>
<dbReference type="Proteomes" id="UP001179952">
    <property type="component" value="Unassembled WGS sequence"/>
</dbReference>
<comment type="caution">
    <text evidence="2">The sequence shown here is derived from an EMBL/GenBank/DDBJ whole genome shotgun (WGS) entry which is preliminary data.</text>
</comment>
<name>A0AAV9A7R5_ACOGR</name>
<dbReference type="EMBL" id="JAUJYN010000011">
    <property type="protein sequence ID" value="KAK1260296.1"/>
    <property type="molecule type" value="Genomic_DNA"/>
</dbReference>
<keyword evidence="3" id="KW-1185">Reference proteome</keyword>
<evidence type="ECO:0000313" key="2">
    <source>
        <dbReference type="EMBL" id="KAK1260296.1"/>
    </source>
</evidence>
<reference evidence="2" key="1">
    <citation type="journal article" date="2023" name="Nat. Commun.">
        <title>Diploid and tetraploid genomes of Acorus and the evolution of monocots.</title>
        <authorList>
            <person name="Ma L."/>
            <person name="Liu K.W."/>
            <person name="Li Z."/>
            <person name="Hsiao Y.Y."/>
            <person name="Qi Y."/>
            <person name="Fu T."/>
            <person name="Tang G.D."/>
            <person name="Zhang D."/>
            <person name="Sun W.H."/>
            <person name="Liu D.K."/>
            <person name="Li Y."/>
            <person name="Chen G.Z."/>
            <person name="Liu X.D."/>
            <person name="Liao X.Y."/>
            <person name="Jiang Y.T."/>
            <person name="Yu X."/>
            <person name="Hao Y."/>
            <person name="Huang J."/>
            <person name="Zhao X.W."/>
            <person name="Ke S."/>
            <person name="Chen Y.Y."/>
            <person name="Wu W.L."/>
            <person name="Hsu J.L."/>
            <person name="Lin Y.F."/>
            <person name="Huang M.D."/>
            <person name="Li C.Y."/>
            <person name="Huang L."/>
            <person name="Wang Z.W."/>
            <person name="Zhao X."/>
            <person name="Zhong W.Y."/>
            <person name="Peng D.H."/>
            <person name="Ahmad S."/>
            <person name="Lan S."/>
            <person name="Zhang J.S."/>
            <person name="Tsai W.C."/>
            <person name="Van de Peer Y."/>
            <person name="Liu Z.J."/>
        </authorList>
    </citation>
    <scope>NUCLEOTIDE SEQUENCE</scope>
    <source>
        <strain evidence="2">SCP</strain>
    </source>
</reference>
<protein>
    <submittedName>
        <fullName evidence="2">Uncharacterized protein</fullName>
    </submittedName>
</protein>
<dbReference type="PROSITE" id="PS51257">
    <property type="entry name" value="PROKAR_LIPOPROTEIN"/>
    <property type="match status" value="1"/>
</dbReference>
<feature type="region of interest" description="Disordered" evidence="1">
    <location>
        <begin position="36"/>
        <end position="60"/>
    </location>
</feature>
<organism evidence="2 3">
    <name type="scientific">Acorus gramineus</name>
    <name type="common">Dwarf sweet flag</name>
    <dbReference type="NCBI Taxonomy" id="55184"/>
    <lineage>
        <taxon>Eukaryota</taxon>
        <taxon>Viridiplantae</taxon>
        <taxon>Streptophyta</taxon>
        <taxon>Embryophyta</taxon>
        <taxon>Tracheophyta</taxon>
        <taxon>Spermatophyta</taxon>
        <taxon>Magnoliopsida</taxon>
        <taxon>Liliopsida</taxon>
        <taxon>Acoraceae</taxon>
        <taxon>Acorus</taxon>
    </lineage>
</organism>
<reference evidence="2" key="2">
    <citation type="submission" date="2023-06" db="EMBL/GenBank/DDBJ databases">
        <authorList>
            <person name="Ma L."/>
            <person name="Liu K.-W."/>
            <person name="Li Z."/>
            <person name="Hsiao Y.-Y."/>
            <person name="Qi Y."/>
            <person name="Fu T."/>
            <person name="Tang G."/>
            <person name="Zhang D."/>
            <person name="Sun W.-H."/>
            <person name="Liu D.-K."/>
            <person name="Li Y."/>
            <person name="Chen G.-Z."/>
            <person name="Liu X.-D."/>
            <person name="Liao X.-Y."/>
            <person name="Jiang Y.-T."/>
            <person name="Yu X."/>
            <person name="Hao Y."/>
            <person name="Huang J."/>
            <person name="Zhao X.-W."/>
            <person name="Ke S."/>
            <person name="Chen Y.-Y."/>
            <person name="Wu W.-L."/>
            <person name="Hsu J.-L."/>
            <person name="Lin Y.-F."/>
            <person name="Huang M.-D."/>
            <person name="Li C.-Y."/>
            <person name="Huang L."/>
            <person name="Wang Z.-W."/>
            <person name="Zhao X."/>
            <person name="Zhong W.-Y."/>
            <person name="Peng D.-H."/>
            <person name="Ahmad S."/>
            <person name="Lan S."/>
            <person name="Zhang J.-S."/>
            <person name="Tsai W.-C."/>
            <person name="Van De Peer Y."/>
            <person name="Liu Z.-J."/>
        </authorList>
    </citation>
    <scope>NUCLEOTIDE SEQUENCE</scope>
    <source>
        <strain evidence="2">SCP</strain>
        <tissue evidence="2">Leaves</tissue>
    </source>
</reference>
<sequence>MLKRAIKMAEVEEFKLRVAYPVALFSASCLVYPPEETLSSTTETDEIEAQHVGPLRNGQE</sequence>
<accession>A0AAV9A7R5</accession>